<reference evidence="1 2" key="1">
    <citation type="submission" date="2020-04" db="EMBL/GenBank/DDBJ databases">
        <title>Flammeovirga sp. SR4, a novel species isolated from seawater.</title>
        <authorList>
            <person name="Wang X."/>
        </authorList>
    </citation>
    <scope>NUCLEOTIDE SEQUENCE [LARGE SCALE GENOMIC DNA]</scope>
    <source>
        <strain evidence="1 2">ATCC 23126</strain>
    </source>
</reference>
<dbReference type="RefSeq" id="WP_169657195.1">
    <property type="nucleotide sequence ID" value="NZ_JABANE010000031.1"/>
</dbReference>
<gene>
    <name evidence="1" type="ORF">HHU12_13100</name>
</gene>
<dbReference type="Proteomes" id="UP000576082">
    <property type="component" value="Unassembled WGS sequence"/>
</dbReference>
<dbReference type="AlphaFoldDB" id="A0A7X9RUF1"/>
<evidence type="ECO:0000313" key="2">
    <source>
        <dbReference type="Proteomes" id="UP000576082"/>
    </source>
</evidence>
<proteinExistence type="predicted"/>
<keyword evidence="2" id="KW-1185">Reference proteome</keyword>
<accession>A0A7X9RUF1</accession>
<evidence type="ECO:0000313" key="1">
    <source>
        <dbReference type="EMBL" id="NME68903.1"/>
    </source>
</evidence>
<comment type="caution">
    <text evidence="1">The sequence shown here is derived from an EMBL/GenBank/DDBJ whole genome shotgun (WGS) entry which is preliminary data.</text>
</comment>
<dbReference type="EMBL" id="JABANE010000031">
    <property type="protein sequence ID" value="NME68903.1"/>
    <property type="molecule type" value="Genomic_DNA"/>
</dbReference>
<protein>
    <submittedName>
        <fullName evidence="1">Uncharacterized protein</fullName>
    </submittedName>
</protein>
<organism evidence="1 2">
    <name type="scientific">Flammeovirga aprica JL-4</name>
    <dbReference type="NCBI Taxonomy" id="694437"/>
    <lineage>
        <taxon>Bacteria</taxon>
        <taxon>Pseudomonadati</taxon>
        <taxon>Bacteroidota</taxon>
        <taxon>Cytophagia</taxon>
        <taxon>Cytophagales</taxon>
        <taxon>Flammeovirgaceae</taxon>
        <taxon>Flammeovirga</taxon>
    </lineage>
</organism>
<name>A0A7X9RUF1_9BACT</name>
<sequence>MLYLLYLTLPIITFFSPNEKVKKNTSKVLFEVINYDAQQLNGLELEIYDNKRLIARLNTRNITSISLPKEKYEFILYYCDETFKVKKEIIAQRHHLVFVVGEKNCKENLLFSK</sequence>